<keyword evidence="2" id="KW-1133">Transmembrane helix</keyword>
<proteinExistence type="predicted"/>
<dbReference type="InterPro" id="IPR051942">
    <property type="entry name" value="DENN_domain_containing_2"/>
</dbReference>
<evidence type="ECO:0000256" key="2">
    <source>
        <dbReference type="SAM" id="Phobius"/>
    </source>
</evidence>
<name>A0A6A2ZKQ2_HIBSY</name>
<dbReference type="Pfam" id="PF02141">
    <property type="entry name" value="DENN"/>
    <property type="match status" value="1"/>
</dbReference>
<dbReference type="SMART" id="SM00799">
    <property type="entry name" value="DENN"/>
    <property type="match status" value="1"/>
</dbReference>
<evidence type="ECO:0000259" key="3">
    <source>
        <dbReference type="PROSITE" id="PS50211"/>
    </source>
</evidence>
<evidence type="ECO:0000256" key="1">
    <source>
        <dbReference type="SAM" id="MobiDB-lite"/>
    </source>
</evidence>
<dbReference type="PANTHER" id="PTHR15288">
    <property type="entry name" value="DENN DOMAIN-CONTAINING PROTEIN 2"/>
    <property type="match status" value="1"/>
</dbReference>
<dbReference type="AlphaFoldDB" id="A0A6A2ZKQ2"/>
<evidence type="ECO:0000313" key="5">
    <source>
        <dbReference type="Proteomes" id="UP000436088"/>
    </source>
</evidence>
<gene>
    <name evidence="4" type="ORF">F3Y22_tig00110858pilonHSYRG00138</name>
</gene>
<keyword evidence="5" id="KW-1185">Reference proteome</keyword>
<dbReference type="InterPro" id="IPR037516">
    <property type="entry name" value="Tripartite_DENN"/>
</dbReference>
<accession>A0A6A2ZKQ2</accession>
<keyword evidence="2" id="KW-0472">Membrane</keyword>
<organism evidence="4 5">
    <name type="scientific">Hibiscus syriacus</name>
    <name type="common">Rose of Sharon</name>
    <dbReference type="NCBI Taxonomy" id="106335"/>
    <lineage>
        <taxon>Eukaryota</taxon>
        <taxon>Viridiplantae</taxon>
        <taxon>Streptophyta</taxon>
        <taxon>Embryophyta</taxon>
        <taxon>Tracheophyta</taxon>
        <taxon>Spermatophyta</taxon>
        <taxon>Magnoliopsida</taxon>
        <taxon>eudicotyledons</taxon>
        <taxon>Gunneridae</taxon>
        <taxon>Pentapetalae</taxon>
        <taxon>rosids</taxon>
        <taxon>malvids</taxon>
        <taxon>Malvales</taxon>
        <taxon>Malvaceae</taxon>
        <taxon>Malvoideae</taxon>
        <taxon>Hibiscus</taxon>
    </lineage>
</organism>
<dbReference type="Gene3D" id="3.40.50.11500">
    <property type="match status" value="1"/>
</dbReference>
<dbReference type="InterPro" id="IPR001194">
    <property type="entry name" value="cDENN_dom"/>
</dbReference>
<reference evidence="4" key="1">
    <citation type="submission" date="2019-09" db="EMBL/GenBank/DDBJ databases">
        <title>Draft genome information of white flower Hibiscus syriacus.</title>
        <authorList>
            <person name="Kim Y.-M."/>
        </authorList>
    </citation>
    <scope>NUCLEOTIDE SEQUENCE [LARGE SCALE GENOMIC DNA]</scope>
    <source>
        <strain evidence="4">YM2019G1</strain>
    </source>
</reference>
<dbReference type="EMBL" id="VEPZ02001139">
    <property type="protein sequence ID" value="KAE8692156.1"/>
    <property type="molecule type" value="Genomic_DNA"/>
</dbReference>
<dbReference type="Gene3D" id="3.30.450.200">
    <property type="match status" value="1"/>
</dbReference>
<protein>
    <submittedName>
        <fullName evidence="4">Detected protein of confused Function</fullName>
    </submittedName>
</protein>
<evidence type="ECO:0000313" key="4">
    <source>
        <dbReference type="EMBL" id="KAE8692156.1"/>
    </source>
</evidence>
<dbReference type="Proteomes" id="UP000436088">
    <property type="component" value="Unassembled WGS sequence"/>
</dbReference>
<keyword evidence="2" id="KW-0812">Transmembrane</keyword>
<dbReference type="InterPro" id="IPR043153">
    <property type="entry name" value="DENN_C"/>
</dbReference>
<sequence length="862" mass="97060">METIEEAEGQVDPSQSSIWEINPDFQESMNEVGETQNPVQHGSTGPPRLPPSGHRRTRSEFPTSGHWRSNSFQRLKTQMQKAWQWGGHARDDWYQSSFNPEVLANQKRQWYQFSSKSMDHIKYKQPESIFEHFIIVGIHPDANLGVMEEEFARRKKWEMEMKRSGIIDLKLIQHRGPPLPTFEPQMLFKYPPGKRLAMRMKDLANFCFPGGVKGRFLERTPSFSDLNELLYGQEHLSTDDSAFIFKLEQFNFSNITFIFYSIIMTFIVAGNATIYGVCLHVLELVERQPGILGGTSPPTSSGACCQFMVSAPRCYCLLTKVPFFELHYEMLNSIIAQERLNRITEFVNEMSSSLNDYVPSATKLDEEMNDNAESLDREYVNDWMASAIPVNSPITRNPTAGGLTADDEVSSVSLKISSALTSESVAASEVSDLGQVMEIERDGRKNVLYFDDNISEASGYHSDASERINGNYENGQASPEIGTFIGLRSRNFERVGSSPCLFSPARSLASEDDDDDDLFSNPEKDFGDDFILEWARENKNDILRIVSAYHAISLPPRGSEIIFQPLEHLQAIEYVRLPVSALGVDESSLSSSEPAEVEAKLAAAEEAFALSVWTVATICRVLSLDSILAMVAGVLLEKQVVVICPNLGVLSAVVLSMVPLIRPFQWQSLCLPVISLTSIPAALSEVLVLPMRMLDFLDAPVPFLVGLQQKPMDLKMKTSNLVQVNVLKNQVKTCHLPTLPRHRELLSELGPIHSRLSLEGSFARRHPTYRCNEVQAEAATEFLEVMRRYFESLCWDLRSHTITSVESNNDRVDTSVSLLLKDSFIDSFHSRDRPFIKLFVDTQLFSALSDSRLSTFEHEPLT</sequence>
<feature type="domain" description="UDENN" evidence="3">
    <location>
        <begin position="164"/>
        <end position="859"/>
    </location>
</feature>
<feature type="compositionally biased region" description="Polar residues" evidence="1">
    <location>
        <begin position="31"/>
        <end position="43"/>
    </location>
</feature>
<feature type="transmembrane region" description="Helical" evidence="2">
    <location>
        <begin position="257"/>
        <end position="282"/>
    </location>
</feature>
<feature type="region of interest" description="Disordered" evidence="1">
    <location>
        <begin position="31"/>
        <end position="68"/>
    </location>
</feature>
<comment type="caution">
    <text evidence="4">The sequence shown here is derived from an EMBL/GenBank/DDBJ whole genome shotgun (WGS) entry which is preliminary data.</text>
</comment>
<dbReference type="PROSITE" id="PS50211">
    <property type="entry name" value="DENN"/>
    <property type="match status" value="1"/>
</dbReference>
<dbReference type="PANTHER" id="PTHR15288:SF0">
    <property type="entry name" value="UDENN DOMAIN-CONTAINING PROTEIN"/>
    <property type="match status" value="1"/>
</dbReference>